<dbReference type="KEGG" id="scor:J3U87_13385"/>
<protein>
    <submittedName>
        <fullName evidence="2">Uncharacterized protein</fullName>
    </submittedName>
</protein>
<accession>A0A8A4TW87</accession>
<evidence type="ECO:0000313" key="3">
    <source>
        <dbReference type="Proteomes" id="UP000663929"/>
    </source>
</evidence>
<dbReference type="RefSeq" id="WP_237383544.1">
    <property type="nucleotide sequence ID" value="NZ_CP071793.1"/>
</dbReference>
<gene>
    <name evidence="2" type="ORF">J3U87_13385</name>
</gene>
<keyword evidence="3" id="KW-1185">Reference proteome</keyword>
<reference evidence="2" key="1">
    <citation type="submission" date="2021-03" db="EMBL/GenBank/DDBJ databases">
        <title>Acanthopleuribacteraceae sp. M133.</title>
        <authorList>
            <person name="Wang G."/>
        </authorList>
    </citation>
    <scope>NUCLEOTIDE SEQUENCE</scope>
    <source>
        <strain evidence="2">M133</strain>
    </source>
</reference>
<dbReference type="AlphaFoldDB" id="A0A8A4TW87"/>
<feature type="region of interest" description="Disordered" evidence="1">
    <location>
        <begin position="276"/>
        <end position="296"/>
    </location>
</feature>
<organism evidence="2 3">
    <name type="scientific">Sulfidibacter corallicola</name>
    <dbReference type="NCBI Taxonomy" id="2818388"/>
    <lineage>
        <taxon>Bacteria</taxon>
        <taxon>Pseudomonadati</taxon>
        <taxon>Acidobacteriota</taxon>
        <taxon>Holophagae</taxon>
        <taxon>Acanthopleuribacterales</taxon>
        <taxon>Acanthopleuribacteraceae</taxon>
        <taxon>Sulfidibacter</taxon>
    </lineage>
</organism>
<evidence type="ECO:0000256" key="1">
    <source>
        <dbReference type="SAM" id="MobiDB-lite"/>
    </source>
</evidence>
<sequence length="404" mass="46706">MIRDDVFTVFKENGEEEEAFEYRWGETENSQYRLERATRRIGTLETPPENKTLNYNDLDRVFLLVSERGSGFKVFRKWLENGACREEASPGERGETETGPAKQSFQNMVSPPWMVIDGNLVLHQSDANPPRFWQGFLSGEPGNFILDRTFHGDSQTSPAANLALAQINGVVEAMRHSPKFRFIHASYHLPSMEIDPVFSHLLDQCHLYRLPQFEIDELVTWLAQLAAKYKHRSIGIHLEAEEKEHLARQIKFRVGGQPRLTSALFRLVDDAILTQLPEEERKPPKKAPPPPQSHTPLGFNTLRQLFHVMGQELERNPPHIVERWKEDLMGFLRKDNHVVQLLRRYADDKPKPKTDSHYPADTQLYLAGWAGLDPDGKWGIRSQCHKQWAGELLRKFDQDKERGR</sequence>
<evidence type="ECO:0000313" key="2">
    <source>
        <dbReference type="EMBL" id="QTD53441.1"/>
    </source>
</evidence>
<name>A0A8A4TW87_SULCO</name>
<proteinExistence type="predicted"/>
<dbReference type="EMBL" id="CP071793">
    <property type="protein sequence ID" value="QTD53441.1"/>
    <property type="molecule type" value="Genomic_DNA"/>
</dbReference>
<dbReference type="Proteomes" id="UP000663929">
    <property type="component" value="Chromosome"/>
</dbReference>